<sequence>MRIIPVLDIKGGLVVRGVMGDRQAYRPIETPLSDSADPVAVATGLARLGDFPAFYVADLDAIEGRPSNAAALSALGEVFLDTAFWVDAGLRTAAGAERLQRAPRQHAVMGTESIADAAVLAALTRPKRVILSLDFRGDAFLGPPEILQDATLWPDRVIVMTLARVGSGAGPDLDRLGAIVARAEGRAVYAAGGVRGPEDIEALEQAGIAGALIATALHDGRLSPEALRRFCR</sequence>
<dbReference type="AlphaFoldDB" id="A0A0F9WF60"/>
<dbReference type="PANTHER" id="PTHR43090:SF2">
    <property type="entry name" value="1-(5-PHOSPHORIBOSYL)-5-[(5-PHOSPHORIBOSYLAMINO)METHYLIDENEAMINO] IMIDAZOLE-4-CARBOXAMIDE ISOMERASE"/>
    <property type="match status" value="1"/>
</dbReference>
<evidence type="ECO:0008006" key="3">
    <source>
        <dbReference type="Google" id="ProtNLM"/>
    </source>
</evidence>
<dbReference type="GO" id="GO:0005737">
    <property type="term" value="C:cytoplasm"/>
    <property type="evidence" value="ECO:0007669"/>
    <property type="project" value="TreeGrafter"/>
</dbReference>
<dbReference type="InterPro" id="IPR006062">
    <property type="entry name" value="His_biosynth"/>
</dbReference>
<dbReference type="GO" id="GO:0000162">
    <property type="term" value="P:L-tryptophan biosynthetic process"/>
    <property type="evidence" value="ECO:0007669"/>
    <property type="project" value="TreeGrafter"/>
</dbReference>
<organism evidence="2">
    <name type="scientific">marine sediment metagenome</name>
    <dbReference type="NCBI Taxonomy" id="412755"/>
    <lineage>
        <taxon>unclassified sequences</taxon>
        <taxon>metagenomes</taxon>
        <taxon>ecological metagenomes</taxon>
    </lineage>
</organism>
<proteinExistence type="inferred from homology"/>
<dbReference type="GO" id="GO:0000105">
    <property type="term" value="P:L-histidine biosynthetic process"/>
    <property type="evidence" value="ECO:0007669"/>
    <property type="project" value="InterPro"/>
</dbReference>
<evidence type="ECO:0000313" key="2">
    <source>
        <dbReference type="EMBL" id="KKN84521.1"/>
    </source>
</evidence>
<protein>
    <recommendedName>
        <fullName evidence="3">Nickel transporter</fullName>
    </recommendedName>
</protein>
<dbReference type="InterPro" id="IPR044524">
    <property type="entry name" value="Isoase_HisA-like"/>
</dbReference>
<dbReference type="GO" id="GO:0003949">
    <property type="term" value="F:1-(5-phosphoribosyl)-5-[(5-phosphoribosylamino)methylideneamino]imidazole-4-carboxamide isomerase activity"/>
    <property type="evidence" value="ECO:0007669"/>
    <property type="project" value="InterPro"/>
</dbReference>
<dbReference type="CDD" id="cd04723">
    <property type="entry name" value="HisA_HisF"/>
    <property type="match status" value="1"/>
</dbReference>
<dbReference type="Gene3D" id="3.20.20.70">
    <property type="entry name" value="Aldolase class I"/>
    <property type="match status" value="1"/>
</dbReference>
<dbReference type="SUPFAM" id="SSF51366">
    <property type="entry name" value="Ribulose-phoshate binding barrel"/>
    <property type="match status" value="1"/>
</dbReference>
<comment type="similarity">
    <text evidence="1">Belongs to the HisA/HisF family.</text>
</comment>
<evidence type="ECO:0000256" key="1">
    <source>
        <dbReference type="ARBA" id="ARBA00009667"/>
    </source>
</evidence>
<dbReference type="Pfam" id="PF00977">
    <property type="entry name" value="His_biosynth"/>
    <property type="match status" value="1"/>
</dbReference>
<accession>A0A0F9WF60</accession>
<gene>
    <name evidence="2" type="ORF">LCGC14_0287870</name>
</gene>
<dbReference type="EMBL" id="LAZR01000170">
    <property type="protein sequence ID" value="KKN84521.1"/>
    <property type="molecule type" value="Genomic_DNA"/>
</dbReference>
<dbReference type="InterPro" id="IPR011060">
    <property type="entry name" value="RibuloseP-bd_barrel"/>
</dbReference>
<name>A0A0F9WF60_9ZZZZ</name>
<dbReference type="PANTHER" id="PTHR43090">
    <property type="entry name" value="1-(5-PHOSPHORIBOSYL)-5-[(5-PHOSPHORIBOSYLAMINO)METHYLIDENEAMINO] IMIDAZOLE-4-CARBOXAMIDE ISOMERASE"/>
    <property type="match status" value="1"/>
</dbReference>
<reference evidence="2" key="1">
    <citation type="journal article" date="2015" name="Nature">
        <title>Complex archaea that bridge the gap between prokaryotes and eukaryotes.</title>
        <authorList>
            <person name="Spang A."/>
            <person name="Saw J.H."/>
            <person name="Jorgensen S.L."/>
            <person name="Zaremba-Niedzwiedzka K."/>
            <person name="Martijn J."/>
            <person name="Lind A.E."/>
            <person name="van Eijk R."/>
            <person name="Schleper C."/>
            <person name="Guy L."/>
            <person name="Ettema T.J."/>
        </authorList>
    </citation>
    <scope>NUCLEOTIDE SEQUENCE</scope>
</reference>
<comment type="caution">
    <text evidence="2">The sequence shown here is derived from an EMBL/GenBank/DDBJ whole genome shotgun (WGS) entry which is preliminary data.</text>
</comment>
<dbReference type="InterPro" id="IPR013785">
    <property type="entry name" value="Aldolase_TIM"/>
</dbReference>